<dbReference type="InterPro" id="IPR029025">
    <property type="entry name" value="T3SS_substrate_exporter_C"/>
</dbReference>
<keyword evidence="5" id="KW-1185">Reference proteome</keyword>
<keyword evidence="3" id="KW-1133">Transmembrane helix</keyword>
<feature type="transmembrane region" description="Helical" evidence="3">
    <location>
        <begin position="95"/>
        <end position="116"/>
    </location>
</feature>
<feature type="transmembrane region" description="Helical" evidence="3">
    <location>
        <begin position="188"/>
        <end position="211"/>
    </location>
</feature>
<sequence>MADQEDRTEAPSARRLEKAREDGQVAVSRDMQTLAGLGCATFALMMTGGGQFDRFVGGMRRLMESLATIDLDAGMALAVRSALEDCGRLAGPPVLAAAIGFVAVTLLQTGFLLRFAGLAPQFGRLSPTKGLKRIFGGDNLMETLKALVKLAAFVMAVRQLLVGLWPVLSGSIGWDAATLAAHSARLVLHGILTVLAVQAGIAVLDVAWVRYRHTGKLRMSRQEVRDEHKESDGDPHLKARLRQLRRQRSKRRMIDAVPSATVVITNPTHYSVALFYENGGKGAPKIVAKGVDELAARIREKAIDSKVPIVSNPPLARALYTVPLDSEIPREHFQAVAGIIAYVWRLRRPPPGPPPVR</sequence>
<gene>
    <name evidence="4" type="ORF">NFI95_13825</name>
</gene>
<accession>A0ABT1W9F8</accession>
<feature type="transmembrane region" description="Helical" evidence="3">
    <location>
        <begin position="31"/>
        <end position="50"/>
    </location>
</feature>
<evidence type="ECO:0000313" key="4">
    <source>
        <dbReference type="EMBL" id="MCQ8279520.1"/>
    </source>
</evidence>
<evidence type="ECO:0000256" key="3">
    <source>
        <dbReference type="SAM" id="Phobius"/>
    </source>
</evidence>
<dbReference type="RefSeq" id="WP_422865005.1">
    <property type="nucleotide sequence ID" value="NZ_JAMSKV010000013.1"/>
</dbReference>
<reference evidence="4 5" key="1">
    <citation type="submission" date="2022-06" db="EMBL/GenBank/DDBJ databases">
        <title>Endosaccharibacter gen. nov., sp. nov., endophytic bacteria isolated from sugarcane.</title>
        <authorList>
            <person name="Pitiwittayakul N."/>
            <person name="Yukphan P."/>
            <person name="Charoenyingcharoen P."/>
            <person name="Tanasupawat S."/>
        </authorList>
    </citation>
    <scope>NUCLEOTIDE SEQUENCE [LARGE SCALE GENOMIC DNA]</scope>
    <source>
        <strain evidence="4 5">KSS8</strain>
    </source>
</reference>
<evidence type="ECO:0000256" key="2">
    <source>
        <dbReference type="SAM" id="MobiDB-lite"/>
    </source>
</evidence>
<proteinExistence type="inferred from homology"/>
<protein>
    <submittedName>
        <fullName evidence="4">EscU/YscU/HrcU family type III secretion system export apparatus switch protein</fullName>
    </submittedName>
</protein>
<dbReference type="EMBL" id="JAMSKV010000013">
    <property type="protein sequence ID" value="MCQ8279520.1"/>
    <property type="molecule type" value="Genomic_DNA"/>
</dbReference>
<dbReference type="PANTHER" id="PTHR30531">
    <property type="entry name" value="FLAGELLAR BIOSYNTHETIC PROTEIN FLHB"/>
    <property type="match status" value="1"/>
</dbReference>
<organism evidence="4 5">
    <name type="scientific">Endosaccharibacter trunci</name>
    <dbReference type="NCBI Taxonomy" id="2812733"/>
    <lineage>
        <taxon>Bacteria</taxon>
        <taxon>Pseudomonadati</taxon>
        <taxon>Pseudomonadota</taxon>
        <taxon>Alphaproteobacteria</taxon>
        <taxon>Acetobacterales</taxon>
        <taxon>Acetobacteraceae</taxon>
        <taxon>Endosaccharibacter</taxon>
    </lineage>
</organism>
<feature type="region of interest" description="Disordered" evidence="2">
    <location>
        <begin position="1"/>
        <end position="23"/>
    </location>
</feature>
<feature type="transmembrane region" description="Helical" evidence="3">
    <location>
        <begin position="150"/>
        <end position="168"/>
    </location>
</feature>
<name>A0ABT1W9F8_9PROT</name>
<dbReference type="InterPro" id="IPR006135">
    <property type="entry name" value="T3SS_substrate_exporter"/>
</dbReference>
<dbReference type="PRINTS" id="PR00950">
    <property type="entry name" value="TYPE3IMSPROT"/>
</dbReference>
<dbReference type="SUPFAM" id="SSF160544">
    <property type="entry name" value="EscU C-terminal domain-like"/>
    <property type="match status" value="1"/>
</dbReference>
<keyword evidence="3" id="KW-0812">Transmembrane</keyword>
<dbReference type="Gene3D" id="3.40.1690.10">
    <property type="entry name" value="secretion proteins EscU"/>
    <property type="match status" value="1"/>
</dbReference>
<evidence type="ECO:0000256" key="1">
    <source>
        <dbReference type="ARBA" id="ARBA00010690"/>
    </source>
</evidence>
<dbReference type="Proteomes" id="UP001524587">
    <property type="component" value="Unassembled WGS sequence"/>
</dbReference>
<dbReference type="Pfam" id="PF01312">
    <property type="entry name" value="Bac_export_2"/>
    <property type="match status" value="1"/>
</dbReference>
<dbReference type="PANTHER" id="PTHR30531:SF12">
    <property type="entry name" value="FLAGELLAR BIOSYNTHETIC PROTEIN FLHB"/>
    <property type="match status" value="1"/>
</dbReference>
<comment type="caution">
    <text evidence="4">The sequence shown here is derived from an EMBL/GenBank/DDBJ whole genome shotgun (WGS) entry which is preliminary data.</text>
</comment>
<dbReference type="Gene3D" id="6.10.250.2080">
    <property type="match status" value="1"/>
</dbReference>
<comment type="similarity">
    <text evidence="1">Belongs to the type III secretion exporter family.</text>
</comment>
<keyword evidence="3" id="KW-0472">Membrane</keyword>
<evidence type="ECO:0000313" key="5">
    <source>
        <dbReference type="Proteomes" id="UP001524587"/>
    </source>
</evidence>